<dbReference type="PROSITE" id="PS50234">
    <property type="entry name" value="VWFA"/>
    <property type="match status" value="1"/>
</dbReference>
<sequence>MASEFSKAVQLGLKLSKRIYYGKDNTTVSAPPLPASMTTETGTYLPTAVMVYAEINEPAVVDNPDVPSYQPYVHGRFEKPALIPLQMHGVSMDVDCYLDTAFVTVSGAWRVHCVAPSRSCYCRVAVPIGEQGSLLGVEIESSSKLYSTQLITLEATEDADKVSSSKDGCLIKGQIYTLKVPRVYGGTVLSLKVSWSQKLLYQDGQFCLNVPFTFPSYVIPMVKKLSKKEKIIVNVNSGAGTEVLYQSASHPLERIRQGEGKVGFSYEREASRWSINDFSFSYDVSSSDIVGGLLLQSPSLHDYDQREMFFFYLYPGKRISKKVFRKEVVFLVDISASMRGKPLENVKAALLAALLKLNPVDTFNIIAFSESSLLFSSSSLLATKEVIEKASEWIRMNFVAQGGTNMSASLEQAINMVSKTGDLLPVIFLITDGAVEDEKDICDAMKSRLMKGGLTSPRICTFGIGSYCNHYFLQMLAQIGRGHYDSAFDVDSVNLRMERLISSASSIILADITIDALKHLDSIEFYPFHIPDMLSGCPLFISGRYCGKFPYNVEVAGTLADLRNFVVNAKVQKAKDIPVDRVFARRQIDALTANAWFSGSKQLEEKATKLSLHTGFPSEYTSMILIETDKSKSPSKSMTILEKTADFKGQKITFLRSLGSGFGNIQATAENRPPELAEPKLYETSDMIFKAAANYCGKMMDCCCCMCLIQSCSRVNDQCAVVLAQLCAAIACFECIDVCCEICVCD</sequence>
<dbReference type="InterPro" id="IPR036465">
    <property type="entry name" value="vWFA_dom_sf"/>
</dbReference>
<dbReference type="AlphaFoldDB" id="A0ABD3SIW7"/>
<proteinExistence type="predicted"/>
<dbReference type="EMBL" id="JBJXBP010000006">
    <property type="protein sequence ID" value="KAL3824507.1"/>
    <property type="molecule type" value="Genomic_DNA"/>
</dbReference>
<dbReference type="Proteomes" id="UP001634393">
    <property type="component" value="Unassembled WGS sequence"/>
</dbReference>
<dbReference type="SUPFAM" id="SSF53300">
    <property type="entry name" value="vWA-like"/>
    <property type="match status" value="1"/>
</dbReference>
<dbReference type="Pfam" id="PF13768">
    <property type="entry name" value="VWA_3"/>
    <property type="match status" value="1"/>
</dbReference>
<evidence type="ECO:0000313" key="2">
    <source>
        <dbReference type="EMBL" id="KAL3824507.1"/>
    </source>
</evidence>
<dbReference type="PANTHER" id="PTHR46503:SF9">
    <property type="entry name" value="INTER ALPHA-TRYPSIN INHIBITOR, HEAVY CHAIN-LIKE PROTEIN"/>
    <property type="match status" value="1"/>
</dbReference>
<accession>A0ABD3SIW7</accession>
<dbReference type="InterPro" id="IPR002035">
    <property type="entry name" value="VWF_A"/>
</dbReference>
<dbReference type="PANTHER" id="PTHR46503">
    <property type="entry name" value="INTER-ALPHA-TRYPSIN INHIBITOR HEAVY CHAIN-LIKE PROTEIN"/>
    <property type="match status" value="1"/>
</dbReference>
<name>A0ABD3SIW7_9LAMI</name>
<gene>
    <name evidence="2" type="ORF">ACJIZ3_020536</name>
</gene>
<feature type="domain" description="VWFA" evidence="1">
    <location>
        <begin position="327"/>
        <end position="504"/>
    </location>
</feature>
<dbReference type="SMART" id="SM00327">
    <property type="entry name" value="VWA"/>
    <property type="match status" value="1"/>
</dbReference>
<keyword evidence="3" id="KW-1185">Reference proteome</keyword>
<evidence type="ECO:0000259" key="1">
    <source>
        <dbReference type="PROSITE" id="PS50234"/>
    </source>
</evidence>
<dbReference type="Gene3D" id="3.40.50.410">
    <property type="entry name" value="von Willebrand factor, type A domain"/>
    <property type="match status" value="1"/>
</dbReference>
<comment type="caution">
    <text evidence="2">The sequence shown here is derived from an EMBL/GenBank/DDBJ whole genome shotgun (WGS) entry which is preliminary data.</text>
</comment>
<protein>
    <recommendedName>
        <fullName evidence="1">VWFA domain-containing protein</fullName>
    </recommendedName>
</protein>
<reference evidence="2 3" key="1">
    <citation type="submission" date="2024-12" db="EMBL/GenBank/DDBJ databases">
        <title>The unique morphological basis and parallel evolutionary history of personate flowers in Penstemon.</title>
        <authorList>
            <person name="Depatie T.H."/>
            <person name="Wessinger C.A."/>
        </authorList>
    </citation>
    <scope>NUCLEOTIDE SEQUENCE [LARGE SCALE GENOMIC DNA]</scope>
    <source>
        <strain evidence="2">WTNN_2</strain>
        <tissue evidence="2">Leaf</tissue>
    </source>
</reference>
<evidence type="ECO:0000313" key="3">
    <source>
        <dbReference type="Proteomes" id="UP001634393"/>
    </source>
</evidence>
<organism evidence="2 3">
    <name type="scientific">Penstemon smallii</name>
    <dbReference type="NCBI Taxonomy" id="265156"/>
    <lineage>
        <taxon>Eukaryota</taxon>
        <taxon>Viridiplantae</taxon>
        <taxon>Streptophyta</taxon>
        <taxon>Embryophyta</taxon>
        <taxon>Tracheophyta</taxon>
        <taxon>Spermatophyta</taxon>
        <taxon>Magnoliopsida</taxon>
        <taxon>eudicotyledons</taxon>
        <taxon>Gunneridae</taxon>
        <taxon>Pentapetalae</taxon>
        <taxon>asterids</taxon>
        <taxon>lamiids</taxon>
        <taxon>Lamiales</taxon>
        <taxon>Plantaginaceae</taxon>
        <taxon>Cheloneae</taxon>
        <taxon>Penstemon</taxon>
    </lineage>
</organism>